<sequence length="63" mass="7373">MHSQSALLIKAQEFQYESNVPTVQSKLKFKSSFTNLIRGSLKMSYYLDMLKILFFGVDKDRSY</sequence>
<evidence type="ECO:0000313" key="2">
    <source>
        <dbReference type="Proteomes" id="UP000011115"/>
    </source>
</evidence>
<dbReference type="InParanoid" id="M1BPG3"/>
<protein>
    <submittedName>
        <fullName evidence="1">Uncharacterized protein</fullName>
    </submittedName>
</protein>
<dbReference type="AlphaFoldDB" id="M1BPG3"/>
<reference evidence="1" key="2">
    <citation type="submission" date="2015-06" db="UniProtKB">
        <authorList>
            <consortium name="EnsemblPlants"/>
        </authorList>
    </citation>
    <scope>IDENTIFICATION</scope>
    <source>
        <strain evidence="1">DM1-3 516 R44</strain>
    </source>
</reference>
<proteinExistence type="predicted"/>
<dbReference type="Proteomes" id="UP000011115">
    <property type="component" value="Unassembled WGS sequence"/>
</dbReference>
<dbReference type="Gramene" id="PGSC0003DMT400049870">
    <property type="protein sequence ID" value="PGSC0003DMT400049870"/>
    <property type="gene ID" value="PGSC0003DMG400019376"/>
</dbReference>
<dbReference type="PaxDb" id="4113-PGSC0003DMT400049870"/>
<organism evidence="1 2">
    <name type="scientific">Solanum tuberosum</name>
    <name type="common">Potato</name>
    <dbReference type="NCBI Taxonomy" id="4113"/>
    <lineage>
        <taxon>Eukaryota</taxon>
        <taxon>Viridiplantae</taxon>
        <taxon>Streptophyta</taxon>
        <taxon>Embryophyta</taxon>
        <taxon>Tracheophyta</taxon>
        <taxon>Spermatophyta</taxon>
        <taxon>Magnoliopsida</taxon>
        <taxon>eudicotyledons</taxon>
        <taxon>Gunneridae</taxon>
        <taxon>Pentapetalae</taxon>
        <taxon>asterids</taxon>
        <taxon>lamiids</taxon>
        <taxon>Solanales</taxon>
        <taxon>Solanaceae</taxon>
        <taxon>Solanoideae</taxon>
        <taxon>Solaneae</taxon>
        <taxon>Solanum</taxon>
    </lineage>
</organism>
<dbReference type="EnsemblPlants" id="PGSC0003DMT400049870">
    <property type="protein sequence ID" value="PGSC0003DMT400049870"/>
    <property type="gene ID" value="PGSC0003DMG400019376"/>
</dbReference>
<name>M1BPG3_SOLTU</name>
<reference evidence="2" key="1">
    <citation type="journal article" date="2011" name="Nature">
        <title>Genome sequence and analysis of the tuber crop potato.</title>
        <authorList>
            <consortium name="The Potato Genome Sequencing Consortium"/>
        </authorList>
    </citation>
    <scope>NUCLEOTIDE SEQUENCE [LARGE SCALE GENOMIC DNA]</scope>
    <source>
        <strain evidence="2">cv. DM1-3 516 R44</strain>
    </source>
</reference>
<accession>M1BPG3</accession>
<evidence type="ECO:0000313" key="1">
    <source>
        <dbReference type="EnsemblPlants" id="PGSC0003DMT400049870"/>
    </source>
</evidence>
<dbReference type="HOGENOM" id="CLU_2890217_0_0_1"/>
<keyword evidence="2" id="KW-1185">Reference proteome</keyword>